<accession>A0A8J3MQY7</accession>
<sequence>MGLCENQPSYEGTAPLVAANAAALRFSNKELSLFVWERVPDIAPAHADKFT</sequence>
<protein>
    <submittedName>
        <fullName evidence="1">Uncharacterized protein</fullName>
    </submittedName>
</protein>
<proteinExistence type="predicted"/>
<dbReference type="AlphaFoldDB" id="A0A8J3MQY7"/>
<gene>
    <name evidence="1" type="ORF">KSX_35350</name>
</gene>
<keyword evidence="2" id="KW-1185">Reference proteome</keyword>
<dbReference type="EMBL" id="BNJF01000001">
    <property type="protein sequence ID" value="GHO45372.1"/>
    <property type="molecule type" value="Genomic_DNA"/>
</dbReference>
<evidence type="ECO:0000313" key="1">
    <source>
        <dbReference type="EMBL" id="GHO45372.1"/>
    </source>
</evidence>
<comment type="caution">
    <text evidence="1">The sequence shown here is derived from an EMBL/GenBank/DDBJ whole genome shotgun (WGS) entry which is preliminary data.</text>
</comment>
<reference evidence="1" key="1">
    <citation type="submission" date="2020-10" db="EMBL/GenBank/DDBJ databases">
        <title>Taxonomic study of unclassified bacteria belonging to the class Ktedonobacteria.</title>
        <authorList>
            <person name="Yabe S."/>
            <person name="Wang C.M."/>
            <person name="Zheng Y."/>
            <person name="Sakai Y."/>
            <person name="Cavaletti L."/>
            <person name="Monciardini P."/>
            <person name="Donadio S."/>
        </authorList>
    </citation>
    <scope>NUCLEOTIDE SEQUENCE</scope>
    <source>
        <strain evidence="1">SOSP1-1</strain>
    </source>
</reference>
<name>A0A8J3MQY7_9CHLR</name>
<evidence type="ECO:0000313" key="2">
    <source>
        <dbReference type="Proteomes" id="UP000612362"/>
    </source>
</evidence>
<organism evidence="1 2">
    <name type="scientific">Ktedonospora formicarum</name>
    <dbReference type="NCBI Taxonomy" id="2778364"/>
    <lineage>
        <taxon>Bacteria</taxon>
        <taxon>Bacillati</taxon>
        <taxon>Chloroflexota</taxon>
        <taxon>Ktedonobacteria</taxon>
        <taxon>Ktedonobacterales</taxon>
        <taxon>Ktedonobacteraceae</taxon>
        <taxon>Ktedonospora</taxon>
    </lineage>
</organism>
<dbReference type="Proteomes" id="UP000612362">
    <property type="component" value="Unassembled WGS sequence"/>
</dbReference>